<name>A0A7T7HZ88_9ACTN</name>
<evidence type="ECO:0000313" key="3">
    <source>
        <dbReference type="EMBL" id="QQM46387.1"/>
    </source>
</evidence>
<dbReference type="AlphaFoldDB" id="A0A7T7HZ88"/>
<evidence type="ECO:0000256" key="1">
    <source>
        <dbReference type="SAM" id="Phobius"/>
    </source>
</evidence>
<dbReference type="Proteomes" id="UP000595636">
    <property type="component" value="Chromosome"/>
</dbReference>
<evidence type="ECO:0000313" key="2">
    <source>
        <dbReference type="EMBL" id="QQM38055.1"/>
    </source>
</evidence>
<organism evidence="2 4">
    <name type="scientific">Streptomyces liliifuscus</name>
    <dbReference type="NCBI Taxonomy" id="2797636"/>
    <lineage>
        <taxon>Bacteria</taxon>
        <taxon>Bacillati</taxon>
        <taxon>Actinomycetota</taxon>
        <taxon>Actinomycetes</taxon>
        <taxon>Kitasatosporales</taxon>
        <taxon>Streptomycetaceae</taxon>
        <taxon>Streptomyces</taxon>
    </lineage>
</organism>
<gene>
    <name evidence="2" type="ORF">JEQ17_00055</name>
    <name evidence="3" type="ORF">JEQ17_48000</name>
</gene>
<protein>
    <submittedName>
        <fullName evidence="2">Uncharacterized protein</fullName>
    </submittedName>
</protein>
<dbReference type="RefSeq" id="WP_200393219.1">
    <property type="nucleotide sequence ID" value="NZ_CP066831.1"/>
</dbReference>
<keyword evidence="4" id="KW-1185">Reference proteome</keyword>
<evidence type="ECO:0000313" key="4">
    <source>
        <dbReference type="Proteomes" id="UP000595636"/>
    </source>
</evidence>
<dbReference type="KEGG" id="slf:JEQ17_48000"/>
<keyword evidence="1" id="KW-0472">Membrane</keyword>
<dbReference type="KEGG" id="slf:JEQ17_00055"/>
<feature type="transmembrane region" description="Helical" evidence="1">
    <location>
        <begin position="6"/>
        <end position="29"/>
    </location>
</feature>
<proteinExistence type="predicted"/>
<keyword evidence="1" id="KW-1133">Transmembrane helix</keyword>
<reference evidence="2 4" key="1">
    <citation type="submission" date="2020-12" db="EMBL/GenBank/DDBJ databases">
        <title>A novel species.</title>
        <authorList>
            <person name="Li K."/>
        </authorList>
    </citation>
    <scope>NUCLEOTIDE SEQUENCE [LARGE SCALE GENOMIC DNA]</scope>
    <source>
        <strain evidence="2 4">ZYC-3</strain>
    </source>
</reference>
<dbReference type="EMBL" id="CP066831">
    <property type="protein sequence ID" value="QQM46387.1"/>
    <property type="molecule type" value="Genomic_DNA"/>
</dbReference>
<dbReference type="EMBL" id="CP066831">
    <property type="protein sequence ID" value="QQM38055.1"/>
    <property type="molecule type" value="Genomic_DNA"/>
</dbReference>
<keyword evidence="1" id="KW-0812">Transmembrane</keyword>
<sequence>MESSISVAVVSGMTALLVAFLAVPLNYWLNSRTRRDRTQDVMAGYRDPLLWSVHDLRSRLVSIMEDGFLGRFMEADGDRAAYALRHTMFVVAEYLGWVEILRRSVSFIDLGNRQRNQRLVEHLSLIRQVLFARDLDPPLRVLYGYQRAIGELMIVPDAATEGRASRCLGFAQFTALLESDQQFQEWFTLLRQSIVDLADHPERGTSRLKALEFQLAELIDFLDPDRVRFPLRNLERPYYRPQGHNG</sequence>
<accession>A0A7T7HZ88</accession>